<evidence type="ECO:0000313" key="4">
    <source>
        <dbReference type="RefSeq" id="XP_030383191.1"/>
    </source>
</evidence>
<feature type="compositionally biased region" description="Pro residues" evidence="1">
    <location>
        <begin position="29"/>
        <end position="49"/>
    </location>
</feature>
<dbReference type="Proteomes" id="UP000504634">
    <property type="component" value="Unplaced"/>
</dbReference>
<feature type="chain" id="PRO_5026718828" evidence="2">
    <location>
        <begin position="27"/>
        <end position="324"/>
    </location>
</feature>
<protein>
    <submittedName>
        <fullName evidence="4">Uncharacterized protein LOC115630684</fullName>
    </submittedName>
</protein>
<keyword evidence="3" id="KW-1185">Reference proteome</keyword>
<feature type="region of interest" description="Disordered" evidence="1">
    <location>
        <begin position="29"/>
        <end position="52"/>
    </location>
</feature>
<dbReference type="AlphaFoldDB" id="A0A6J2U3H8"/>
<evidence type="ECO:0000256" key="2">
    <source>
        <dbReference type="SAM" id="SignalP"/>
    </source>
</evidence>
<dbReference type="OrthoDB" id="7882950at2759"/>
<accession>A0A6J2U3H8</accession>
<reference evidence="4" key="1">
    <citation type="submission" date="2025-08" db="UniProtKB">
        <authorList>
            <consortium name="RefSeq"/>
        </authorList>
    </citation>
    <scope>IDENTIFICATION</scope>
    <source>
        <strain evidence="4">11010-0011.00</strain>
        <tissue evidence="4">Whole body</tissue>
    </source>
</reference>
<organism evidence="3 4">
    <name type="scientific">Drosophila lebanonensis</name>
    <name type="common">Fruit fly</name>
    <name type="synonym">Scaptodrosophila lebanonensis</name>
    <dbReference type="NCBI Taxonomy" id="7225"/>
    <lineage>
        <taxon>Eukaryota</taxon>
        <taxon>Metazoa</taxon>
        <taxon>Ecdysozoa</taxon>
        <taxon>Arthropoda</taxon>
        <taxon>Hexapoda</taxon>
        <taxon>Insecta</taxon>
        <taxon>Pterygota</taxon>
        <taxon>Neoptera</taxon>
        <taxon>Endopterygota</taxon>
        <taxon>Diptera</taxon>
        <taxon>Brachycera</taxon>
        <taxon>Muscomorpha</taxon>
        <taxon>Ephydroidea</taxon>
        <taxon>Drosophilidae</taxon>
        <taxon>Scaptodrosophila</taxon>
    </lineage>
</organism>
<name>A0A6J2U3H8_DROLE</name>
<feature type="signal peptide" evidence="2">
    <location>
        <begin position="1"/>
        <end position="26"/>
    </location>
</feature>
<sequence>MRRTKFAVIICISCLFNLIPVRNVYGRPMPEPQEGPPQEIPTQLPPLPEEPTAAAVPTNLPLETDFVEIEPAVDSLQVQNNGLRLFPGNFQPVMNILTNPATDILTTIEDERDETTLTTESEEEQALGTDLQLLRRSPKPKTKKPRTTTLEPIRGTEKSTTTSTSLFTEFTITIPKQATDSQGNWIRNAWGITFGKVYKDTRFNLGGRFTVPRMHLESKPVRDYYPGGPKATVCIGASTIYNIPRVYTWLKRNIYNLTHEHRPIFWDLRRELFTKADSEECHVPSHDEWRRYWECAIRRDMRVEYAIPKYPLHQVGYVGHYWGP</sequence>
<dbReference type="GeneID" id="115630684"/>
<evidence type="ECO:0000313" key="3">
    <source>
        <dbReference type="Proteomes" id="UP000504634"/>
    </source>
</evidence>
<gene>
    <name evidence="4" type="primary">LOC115630684</name>
</gene>
<keyword evidence="2" id="KW-0732">Signal</keyword>
<dbReference type="RefSeq" id="XP_030383191.1">
    <property type="nucleotide sequence ID" value="XM_030527331.1"/>
</dbReference>
<proteinExistence type="predicted"/>
<evidence type="ECO:0000256" key="1">
    <source>
        <dbReference type="SAM" id="MobiDB-lite"/>
    </source>
</evidence>